<organism evidence="1 2">
    <name type="scientific">Ammoniphilus oxalaticus</name>
    <dbReference type="NCBI Taxonomy" id="66863"/>
    <lineage>
        <taxon>Bacteria</taxon>
        <taxon>Bacillati</taxon>
        <taxon>Bacillota</taxon>
        <taxon>Bacilli</taxon>
        <taxon>Bacillales</taxon>
        <taxon>Paenibacillaceae</taxon>
        <taxon>Aneurinibacillus group</taxon>
        <taxon>Ammoniphilus</taxon>
    </lineage>
</organism>
<dbReference type="EMBL" id="MCHY01000008">
    <property type="protein sequence ID" value="RKD24338.1"/>
    <property type="molecule type" value="Genomic_DNA"/>
</dbReference>
<proteinExistence type="predicted"/>
<evidence type="ECO:0000313" key="2">
    <source>
        <dbReference type="Proteomes" id="UP000284219"/>
    </source>
</evidence>
<keyword evidence="2" id="KW-1185">Reference proteome</keyword>
<sequence length="75" mass="9005">MGRYIGEFKLSRSDKLLYFYEDGPYIDVLEFLKQMTNSEPKYIRSTRAWTVPLKKLTKKELQEQLQQKGWEGDIK</sequence>
<accession>A0A419SKA7</accession>
<gene>
    <name evidence="1" type="ORF">BEP19_08045</name>
</gene>
<name>A0A419SKA7_9BACL</name>
<dbReference type="Proteomes" id="UP000284219">
    <property type="component" value="Unassembled WGS sequence"/>
</dbReference>
<dbReference type="AlphaFoldDB" id="A0A419SKA7"/>
<reference evidence="1 2" key="1">
    <citation type="submission" date="2016-08" db="EMBL/GenBank/DDBJ databases">
        <title>Novel Firmicute Genomes.</title>
        <authorList>
            <person name="Poppleton D.I."/>
            <person name="Gribaldo S."/>
        </authorList>
    </citation>
    <scope>NUCLEOTIDE SEQUENCE [LARGE SCALE GENOMIC DNA]</scope>
    <source>
        <strain evidence="1 2">RAOx-1</strain>
    </source>
</reference>
<comment type="caution">
    <text evidence="1">The sequence shown here is derived from an EMBL/GenBank/DDBJ whole genome shotgun (WGS) entry which is preliminary data.</text>
</comment>
<evidence type="ECO:0000313" key="1">
    <source>
        <dbReference type="EMBL" id="RKD24338.1"/>
    </source>
</evidence>
<protein>
    <submittedName>
        <fullName evidence="1">Uncharacterized protein</fullName>
    </submittedName>
</protein>